<dbReference type="AlphaFoldDB" id="A0A0A5HQL5"/>
<evidence type="ECO:0008006" key="4">
    <source>
        <dbReference type="Google" id="ProtNLM"/>
    </source>
</evidence>
<comment type="caution">
    <text evidence="2">The sequence shown here is derived from an EMBL/GenBank/DDBJ whole genome shotgun (WGS) entry which is preliminary data.</text>
</comment>
<dbReference type="Pfam" id="PF11059">
    <property type="entry name" value="DUF2860"/>
    <property type="match status" value="1"/>
</dbReference>
<accession>A0A0A5HQL5</accession>
<evidence type="ECO:0000313" key="2">
    <source>
        <dbReference type="EMBL" id="KGY07852.1"/>
    </source>
</evidence>
<gene>
    <name evidence="2" type="ORF">NM06_14885</name>
</gene>
<feature type="chain" id="PRO_5002010909" description="DUF2860 domain-containing protein" evidence="1">
    <location>
        <begin position="20"/>
        <end position="326"/>
    </location>
</feature>
<evidence type="ECO:0000313" key="3">
    <source>
        <dbReference type="Proteomes" id="UP000030451"/>
    </source>
</evidence>
<dbReference type="RefSeq" id="WP_038191783.1">
    <property type="nucleotide sequence ID" value="NZ_JRWP01000037.1"/>
</dbReference>
<keyword evidence="1" id="KW-0732">Signal</keyword>
<organism evidence="2 3">
    <name type="scientific">Photobacterium sp. (strain ATCC 43367)</name>
    <dbReference type="NCBI Taxonomy" id="379097"/>
    <lineage>
        <taxon>Bacteria</taxon>
        <taxon>Pseudomonadati</taxon>
        <taxon>Pseudomonadota</taxon>
        <taxon>Gammaproteobacteria</taxon>
        <taxon>Vibrionales</taxon>
        <taxon>Vibrionaceae</taxon>
        <taxon>Vibrio</taxon>
        <taxon>Vibrio oreintalis group</taxon>
    </lineage>
</organism>
<sequence length="326" mass="35877">MKTTLSVLTLSLFASPAFAQLSDSAGFSGELSFNVGYTSSTSNFNTSGYKTIDSLSHQPSSDNGFIAAPLGNLAYTFGVPLNQQFYVGTSREDLAVGTLALEVGYKHKLGSGTVVDISYLPTIMSGKTWEDPYLVGEKRSTTEETGHAYRLKLSNLFGSGLSIDTAYANKDVEDEASGTSQLTSAEANRLRRDAQSYYIKGSYRFPLSRTAFIQPSMTFIKTDAKGEANSLNSVGGEISYFKIMNRHQLALTAGYTTRSYDEENPLYNKTREDGEWSLFAAYEYKQFMGWQNWSLIGLAGYGSNQANINFYDTQESLVSAGINYRF</sequence>
<dbReference type="InterPro" id="IPR016896">
    <property type="entry name" value="DUF2860"/>
</dbReference>
<feature type="signal peptide" evidence="1">
    <location>
        <begin position="1"/>
        <end position="19"/>
    </location>
</feature>
<proteinExistence type="predicted"/>
<dbReference type="OrthoDB" id="6199337at2"/>
<dbReference type="Proteomes" id="UP000030451">
    <property type="component" value="Unassembled WGS sequence"/>
</dbReference>
<dbReference type="EMBL" id="JRWP01000037">
    <property type="protein sequence ID" value="KGY07852.1"/>
    <property type="molecule type" value="Genomic_DNA"/>
</dbReference>
<evidence type="ECO:0000256" key="1">
    <source>
        <dbReference type="SAM" id="SignalP"/>
    </source>
</evidence>
<dbReference type="PIRSF" id="PIRSF028696">
    <property type="entry name" value="UCP028696"/>
    <property type="match status" value="1"/>
</dbReference>
<name>A0A0A5HQL5_PHOS4</name>
<protein>
    <recommendedName>
        <fullName evidence="4">DUF2860 domain-containing protein</fullName>
    </recommendedName>
</protein>
<reference evidence="2 3" key="1">
    <citation type="submission" date="2014-10" db="EMBL/GenBank/DDBJ databases">
        <title>Genome sequencing of Vibrio sinaloensis T08.</title>
        <authorList>
            <person name="Chan K.-G."/>
            <person name="Mohamad N.I."/>
        </authorList>
    </citation>
    <scope>NUCLEOTIDE SEQUENCE [LARGE SCALE GENOMIC DNA]</scope>
    <source>
        <strain evidence="2 3">T08</strain>
    </source>
</reference>